<feature type="region of interest" description="Disordered" evidence="1">
    <location>
        <begin position="188"/>
        <end position="230"/>
    </location>
</feature>
<dbReference type="GeneID" id="89946180"/>
<evidence type="ECO:0000259" key="2">
    <source>
        <dbReference type="Pfam" id="PF13926"/>
    </source>
</evidence>
<feature type="domain" description="DUF4211" evidence="2">
    <location>
        <begin position="228"/>
        <end position="358"/>
    </location>
</feature>
<keyword evidence="4" id="KW-1185">Reference proteome</keyword>
<dbReference type="InterPro" id="IPR025451">
    <property type="entry name" value="DUF4211"/>
</dbReference>
<organism evidence="3 4">
    <name type="scientific">Mucor velutinosus</name>
    <dbReference type="NCBI Taxonomy" id="708070"/>
    <lineage>
        <taxon>Eukaryota</taxon>
        <taxon>Fungi</taxon>
        <taxon>Fungi incertae sedis</taxon>
        <taxon>Mucoromycota</taxon>
        <taxon>Mucoromycotina</taxon>
        <taxon>Mucoromycetes</taxon>
        <taxon>Mucorales</taxon>
        <taxon>Mucorineae</taxon>
        <taxon>Mucoraceae</taxon>
        <taxon>Mucor</taxon>
    </lineage>
</organism>
<evidence type="ECO:0000313" key="4">
    <source>
        <dbReference type="Proteomes" id="UP001304243"/>
    </source>
</evidence>
<evidence type="ECO:0000256" key="1">
    <source>
        <dbReference type="SAM" id="MobiDB-lite"/>
    </source>
</evidence>
<comment type="caution">
    <text evidence="3">The sequence shown here is derived from an EMBL/GenBank/DDBJ whole genome shotgun (WGS) entry which is preliminary data.</text>
</comment>
<dbReference type="Proteomes" id="UP001304243">
    <property type="component" value="Unassembled WGS sequence"/>
</dbReference>
<reference evidence="3 4" key="1">
    <citation type="submission" date="2022-11" db="EMBL/GenBank/DDBJ databases">
        <title>Mucor velutinosus strain NIH1002 WGS.</title>
        <authorList>
            <person name="Subramanian P."/>
            <person name="Mullikin J.C."/>
            <person name="Segre J.A."/>
            <person name="Zelazny A.M."/>
        </authorList>
    </citation>
    <scope>NUCLEOTIDE SEQUENCE [LARGE SCALE GENOMIC DNA]</scope>
    <source>
        <strain evidence="3 4">NIH1002</strain>
    </source>
</reference>
<feature type="compositionally biased region" description="Acidic residues" evidence="1">
    <location>
        <begin position="136"/>
        <end position="146"/>
    </location>
</feature>
<dbReference type="EMBL" id="JASEJX010000015">
    <property type="protein sequence ID" value="KAK4514872.1"/>
    <property type="molecule type" value="Genomic_DNA"/>
</dbReference>
<protein>
    <submittedName>
        <fullName evidence="3">DNA repair protein rhp57</fullName>
    </submittedName>
</protein>
<feature type="compositionally biased region" description="Polar residues" evidence="1">
    <location>
        <begin position="32"/>
        <end position="51"/>
    </location>
</feature>
<dbReference type="RefSeq" id="XP_064681538.1">
    <property type="nucleotide sequence ID" value="XM_064821852.1"/>
</dbReference>
<gene>
    <name evidence="3" type="primary">rhp57</name>
    <name evidence="3" type="ORF">ATC70_002478</name>
</gene>
<feature type="compositionally biased region" description="Basic residues" evidence="1">
    <location>
        <begin position="64"/>
        <end position="78"/>
    </location>
</feature>
<feature type="compositionally biased region" description="Low complexity" evidence="1">
    <location>
        <begin position="192"/>
        <end position="209"/>
    </location>
</feature>
<dbReference type="AlphaFoldDB" id="A0AAN7DDC8"/>
<feature type="region of interest" description="Disordered" evidence="1">
    <location>
        <begin position="1"/>
        <end position="148"/>
    </location>
</feature>
<evidence type="ECO:0000313" key="3">
    <source>
        <dbReference type="EMBL" id="KAK4514872.1"/>
    </source>
</evidence>
<sequence length="464" mass="52922">MTKSNSGKRQQNLLNYFKASSQEGPMRPIQHASETSPSTSIQTNRNEQTPETLGKKKGPIVLIRTKKKPTMPLRKKKGPVIIDSDEEETDHQDDDMDEEVIPRKTNKKRRLIVESSDEDEDVEAPSTVASEGLVSDPDEDMEDDLEFLDKSDILTSRTRGKRLDKYAESLKKLKDRKVKAAQYDNVQDGPIDSFVSSRRRPVVISSSSESDGDEDSSEGGSGSDDEDDFVVDDDIVDGQRVETPIVNAALPAEFSTTKSMSFKRQMDFYIQSLIELVLDPAFDMSSNQKYALANETINRRVQAYRDSMATSDVWYPEFKSDVDKYPKWAEIRNYVYDGFDVCEACRANKPASMSIKLYSDDELDYETYHIGSECSKKAFIYHELKHFRAHMFQKVRSLVNDRRYFANTSEEVFHNLLQTGHVRTLRKSITKLFSNVVVRYNPRGQRAGVVEDDSDDSSEDEDMC</sequence>
<feature type="compositionally biased region" description="Acidic residues" evidence="1">
    <location>
        <begin position="210"/>
        <end position="230"/>
    </location>
</feature>
<proteinExistence type="predicted"/>
<feature type="compositionally biased region" description="Acidic residues" evidence="1">
    <location>
        <begin position="83"/>
        <end position="99"/>
    </location>
</feature>
<feature type="compositionally biased region" description="Polar residues" evidence="1">
    <location>
        <begin position="1"/>
        <end position="23"/>
    </location>
</feature>
<accession>A0AAN7DDC8</accession>
<dbReference type="Pfam" id="PF13926">
    <property type="entry name" value="DUF4211"/>
    <property type="match status" value="1"/>
</dbReference>
<name>A0AAN7DDC8_9FUNG</name>